<evidence type="ECO:0000313" key="3">
    <source>
        <dbReference type="Proteomes" id="UP000324015"/>
    </source>
</evidence>
<organism evidence="2 3">
    <name type="scientific">Streptomyces venezuelae</name>
    <dbReference type="NCBI Taxonomy" id="54571"/>
    <lineage>
        <taxon>Bacteria</taxon>
        <taxon>Bacillati</taxon>
        <taxon>Actinomycetota</taxon>
        <taxon>Actinomycetes</taxon>
        <taxon>Kitasatosporales</taxon>
        <taxon>Streptomycetaceae</taxon>
        <taxon>Streptomyces</taxon>
    </lineage>
</organism>
<protein>
    <submittedName>
        <fullName evidence="2">Uncharacterized protein</fullName>
    </submittedName>
</protein>
<reference evidence="2 3" key="1">
    <citation type="submission" date="2018-05" db="EMBL/GenBank/DDBJ databases">
        <title>Streptomyces venezuelae.</title>
        <authorList>
            <person name="Kim W."/>
            <person name="Lee N."/>
            <person name="Cho B.-K."/>
        </authorList>
    </citation>
    <scope>NUCLEOTIDE SEQUENCE [LARGE SCALE GENOMIC DNA]</scope>
    <source>
        <strain evidence="2 3">ATCC 14585</strain>
    </source>
</reference>
<dbReference type="EMBL" id="CP029191">
    <property type="protein sequence ID" value="QES45257.1"/>
    <property type="molecule type" value="Genomic_DNA"/>
</dbReference>
<dbReference type="AlphaFoldDB" id="A0A5P2CTC7"/>
<sequence length="104" mass="11499">MSDDFRETIRDGDKRAQLEAIRDRLALEMSGEFDCCSCGKPRRSAGSETAALALRLVKVIEDLDSIPKTSEKSQLDELRERRTGGTTGAARRQNSRGRRRGSGA</sequence>
<evidence type="ECO:0000256" key="1">
    <source>
        <dbReference type="SAM" id="MobiDB-lite"/>
    </source>
</evidence>
<accession>A0A5P2CTC7</accession>
<name>A0A5P2CTC7_STRVZ</name>
<dbReference type="RefSeq" id="WP_150187567.1">
    <property type="nucleotide sequence ID" value="NZ_CP029191.1"/>
</dbReference>
<evidence type="ECO:0000313" key="2">
    <source>
        <dbReference type="EMBL" id="QES45257.1"/>
    </source>
</evidence>
<feature type="compositionally biased region" description="Basic residues" evidence="1">
    <location>
        <begin position="93"/>
        <end position="104"/>
    </location>
</feature>
<proteinExistence type="predicted"/>
<feature type="region of interest" description="Disordered" evidence="1">
    <location>
        <begin position="66"/>
        <end position="104"/>
    </location>
</feature>
<dbReference type="Proteomes" id="UP000324015">
    <property type="component" value="Chromosome"/>
</dbReference>
<feature type="compositionally biased region" description="Basic and acidic residues" evidence="1">
    <location>
        <begin position="69"/>
        <end position="83"/>
    </location>
</feature>
<gene>
    <name evidence="2" type="ORF">DEJ49_33505</name>
</gene>